<dbReference type="InterPro" id="IPR002018">
    <property type="entry name" value="CarbesteraseB"/>
</dbReference>
<proteinExistence type="inferred from homology"/>
<dbReference type="GO" id="GO:0052689">
    <property type="term" value="F:carboxylic ester hydrolase activity"/>
    <property type="evidence" value="ECO:0007669"/>
    <property type="project" value="UniProtKB-KW"/>
</dbReference>
<dbReference type="PANTHER" id="PTHR43142">
    <property type="entry name" value="CARBOXYLIC ESTER HYDROLASE"/>
    <property type="match status" value="1"/>
</dbReference>
<comment type="similarity">
    <text evidence="1">Belongs to the type-B carboxylesterase/lipase family.</text>
</comment>
<evidence type="ECO:0000256" key="3">
    <source>
        <dbReference type="ARBA" id="ARBA00022801"/>
    </source>
</evidence>
<evidence type="ECO:0000256" key="6">
    <source>
        <dbReference type="SAM" id="Coils"/>
    </source>
</evidence>
<evidence type="ECO:0000313" key="9">
    <source>
        <dbReference type="Proteomes" id="UP000653454"/>
    </source>
</evidence>
<keyword evidence="4" id="KW-1015">Disulfide bond</keyword>
<evidence type="ECO:0000259" key="7">
    <source>
        <dbReference type="Pfam" id="PF00135"/>
    </source>
</evidence>
<dbReference type="InterPro" id="IPR029058">
    <property type="entry name" value="AB_hydrolase_fold"/>
</dbReference>
<comment type="caution">
    <text evidence="8">The sequence shown here is derived from an EMBL/GenBank/DDBJ whole genome shotgun (WGS) entry which is preliminary data.</text>
</comment>
<dbReference type="InterPro" id="IPR019826">
    <property type="entry name" value="Carboxylesterase_B_AS"/>
</dbReference>
<dbReference type="Proteomes" id="UP000653454">
    <property type="component" value="Unassembled WGS sequence"/>
</dbReference>
<evidence type="ECO:0000256" key="4">
    <source>
        <dbReference type="ARBA" id="ARBA00023157"/>
    </source>
</evidence>
<accession>A0A8S4G8V2</accession>
<dbReference type="AlphaFoldDB" id="A0A8S4G8V2"/>
<keyword evidence="5" id="KW-0325">Glycoprotein</keyword>
<dbReference type="PROSITE" id="PS00122">
    <property type="entry name" value="CARBOXYLESTERASE_B_1"/>
    <property type="match status" value="1"/>
</dbReference>
<dbReference type="Gene3D" id="3.40.50.1820">
    <property type="entry name" value="alpha/beta hydrolase"/>
    <property type="match status" value="1"/>
</dbReference>
<feature type="coiled-coil region" evidence="6">
    <location>
        <begin position="650"/>
        <end position="677"/>
    </location>
</feature>
<feature type="domain" description="Carboxylesterase type B" evidence="7">
    <location>
        <begin position="112"/>
        <end position="623"/>
    </location>
</feature>
<reference evidence="8" key="1">
    <citation type="submission" date="2020-11" db="EMBL/GenBank/DDBJ databases">
        <authorList>
            <person name="Whiteford S."/>
        </authorList>
    </citation>
    <scope>NUCLEOTIDE SEQUENCE</scope>
</reference>
<gene>
    <name evidence="8" type="ORF">PLXY2_LOCUS14335</name>
</gene>
<evidence type="ECO:0000256" key="2">
    <source>
        <dbReference type="ARBA" id="ARBA00022487"/>
    </source>
</evidence>
<dbReference type="EMBL" id="CAJHNJ030000124">
    <property type="protein sequence ID" value="CAG9136077.1"/>
    <property type="molecule type" value="Genomic_DNA"/>
</dbReference>
<organism evidence="8 9">
    <name type="scientific">Plutella xylostella</name>
    <name type="common">Diamondback moth</name>
    <name type="synonym">Plutella maculipennis</name>
    <dbReference type="NCBI Taxonomy" id="51655"/>
    <lineage>
        <taxon>Eukaryota</taxon>
        <taxon>Metazoa</taxon>
        <taxon>Ecdysozoa</taxon>
        <taxon>Arthropoda</taxon>
        <taxon>Hexapoda</taxon>
        <taxon>Insecta</taxon>
        <taxon>Pterygota</taxon>
        <taxon>Neoptera</taxon>
        <taxon>Endopterygota</taxon>
        <taxon>Lepidoptera</taxon>
        <taxon>Glossata</taxon>
        <taxon>Ditrysia</taxon>
        <taxon>Yponomeutoidea</taxon>
        <taxon>Plutellidae</taxon>
        <taxon>Plutella</taxon>
    </lineage>
</organism>
<dbReference type="PANTHER" id="PTHR43142:SF1">
    <property type="entry name" value="CARBOXYLIC ESTER HYDROLASE"/>
    <property type="match status" value="1"/>
</dbReference>
<name>A0A8S4G8V2_PLUXY</name>
<dbReference type="Pfam" id="PF00135">
    <property type="entry name" value="COesterase"/>
    <property type="match status" value="1"/>
</dbReference>
<keyword evidence="2" id="KW-0719">Serine esterase</keyword>
<evidence type="ECO:0000256" key="1">
    <source>
        <dbReference type="ARBA" id="ARBA00005964"/>
    </source>
</evidence>
<evidence type="ECO:0000313" key="8">
    <source>
        <dbReference type="EMBL" id="CAG9136077.1"/>
    </source>
</evidence>
<protein>
    <submittedName>
        <fullName evidence="8">(diamondback moth) hypothetical protein</fullName>
    </submittedName>
</protein>
<keyword evidence="3" id="KW-0378">Hydrolase</keyword>
<sequence>MARTLEELVILKRTALKYLLVRESKLLALGKRPVNKKIAHFVKSHQENTVWASFMDSLNEDLTRNINVFEWRLEKDSEHNYVRKKFYRLDSQSRETLKNYESLRWGGRMSDAPVVSVQQGSLQGRLVSAADGKAYYSFQGIPYAKPPLGSLRFKAPQPVEPWEGVREATAEGNVSAQIDPLFHKEYIGDENCLFLNVYTPNLDGEFLPVMVFIHGGGFKWGSGNTSLYGPDYLVDRDVVVVTLNYRCGPLGFLCLNTPEVPGNAGLKDIVQAVKWVKDNIQNFGGNPGNVTVFGESAGGVAVSLLTASPLTKNLISKAIIQSGTGLNGWAFQKTPLENAKALAKTLGCESEDYEDILEFLSTTPVKDLVVANSKLAPPELFYEKASSIFAPVVEKEFPGVEAALTEPFIDLLTSGRTAEIPIMIGSTTLEFMLGHTPEDFQIFIPDNLSLKRNSEESLAVADKIKSLYFKDGHTGVEHLTEYYQLLSDKLINIDTHRYVKYLINVSKKPIYYYKFDYVGELNVHGKLLTSLGLKHASHMDELGYLFKNVLQNDVEPTAADVKMRERMLRLWTNFAKGGNPTPEENHFITVNWQPVTKDNLYYLKLGSELSLDTNPDKEKMEFWEELYSKYFKIWEEPIKNDVAVEQVTPVDETQETVDEKQETVDEKQETVDVKEENVETETVVDDSKSEPNANNVDEQEFVTDTNGIVTETEEVVQIVTKSEEIIETVTESENHEEVKPDIVESVTASETLVKEVKPEVVEEPEPIVEVSPLKEEVKIVAEEIQGPKVTEIAKEYQNGNAKIHQNGNGYLDKAPSRTSNEIKMAVKANGAPKDVIRANDPPEDDLPKNIGVNKFVNFFESLGGKK</sequence>
<evidence type="ECO:0000256" key="5">
    <source>
        <dbReference type="ARBA" id="ARBA00023180"/>
    </source>
</evidence>
<dbReference type="SUPFAM" id="SSF53474">
    <property type="entry name" value="alpha/beta-Hydrolases"/>
    <property type="match status" value="1"/>
</dbReference>
<keyword evidence="6" id="KW-0175">Coiled coil</keyword>
<keyword evidence="9" id="KW-1185">Reference proteome</keyword>